<dbReference type="EMBL" id="CAUYUJ010015122">
    <property type="protein sequence ID" value="CAK0850140.1"/>
    <property type="molecule type" value="Genomic_DNA"/>
</dbReference>
<accession>A0ABN9TW87</accession>
<feature type="compositionally biased region" description="Basic and acidic residues" evidence="1">
    <location>
        <begin position="86"/>
        <end position="96"/>
    </location>
</feature>
<organism evidence="2 3">
    <name type="scientific">Prorocentrum cordatum</name>
    <dbReference type="NCBI Taxonomy" id="2364126"/>
    <lineage>
        <taxon>Eukaryota</taxon>
        <taxon>Sar</taxon>
        <taxon>Alveolata</taxon>
        <taxon>Dinophyceae</taxon>
        <taxon>Prorocentrales</taxon>
        <taxon>Prorocentraceae</taxon>
        <taxon>Prorocentrum</taxon>
    </lineage>
</organism>
<sequence>MSESQPADGLQPDHDVTLVDDSGPEAEVVSDGSSLKLDLDDSDEGAAEEGGESEVQVSRSSSDSEGSEGSAPIEQTPKRARKATSAKKDELLPGPRCVDDALRWPDMLKRAFDVSASSGSSGNGDQAMWDQFVQNVKLFGIEVSTEFSGSGMAEISCGYLGSLVEQGLSDEEKVAGRCMGFTFKRSGDLLQSCRKLLAHNQFTKGRCCIFGDVLTRMKDAFKLEVNRVIADHKDEDLDLGHGTRSIEDDLLKALMNAQSAYGRNMRAVRAWCFKCEKTCTVFGEDCDNGPRPPEVGRIRVHVAGVICTFWSQRGTMKKLLGESTTAFMERLLERTIEREDIIHSGPAGHR</sequence>
<gene>
    <name evidence="2" type="ORF">PCOR1329_LOCUS42640</name>
</gene>
<evidence type="ECO:0000256" key="1">
    <source>
        <dbReference type="SAM" id="MobiDB-lite"/>
    </source>
</evidence>
<evidence type="ECO:0000313" key="2">
    <source>
        <dbReference type="EMBL" id="CAK0850140.1"/>
    </source>
</evidence>
<feature type="compositionally biased region" description="Low complexity" evidence="1">
    <location>
        <begin position="53"/>
        <end position="70"/>
    </location>
</feature>
<protein>
    <submittedName>
        <fullName evidence="2">Uncharacterized protein</fullName>
    </submittedName>
</protein>
<evidence type="ECO:0000313" key="3">
    <source>
        <dbReference type="Proteomes" id="UP001189429"/>
    </source>
</evidence>
<name>A0ABN9TW87_9DINO</name>
<comment type="caution">
    <text evidence="2">The sequence shown here is derived from an EMBL/GenBank/DDBJ whole genome shotgun (WGS) entry which is preliminary data.</text>
</comment>
<reference evidence="2" key="1">
    <citation type="submission" date="2023-10" db="EMBL/GenBank/DDBJ databases">
        <authorList>
            <person name="Chen Y."/>
            <person name="Shah S."/>
            <person name="Dougan E. K."/>
            <person name="Thang M."/>
            <person name="Chan C."/>
        </authorList>
    </citation>
    <scope>NUCLEOTIDE SEQUENCE [LARGE SCALE GENOMIC DNA]</scope>
</reference>
<dbReference type="Proteomes" id="UP001189429">
    <property type="component" value="Unassembled WGS sequence"/>
</dbReference>
<feature type="compositionally biased region" description="Acidic residues" evidence="1">
    <location>
        <begin position="40"/>
        <end position="52"/>
    </location>
</feature>
<feature type="region of interest" description="Disordered" evidence="1">
    <location>
        <begin position="1"/>
        <end position="96"/>
    </location>
</feature>
<proteinExistence type="predicted"/>
<keyword evidence="3" id="KW-1185">Reference proteome</keyword>